<reference evidence="14" key="2">
    <citation type="submission" date="2017-02" db="UniProtKB">
        <authorList>
            <consortium name="WormBaseParasite"/>
        </authorList>
    </citation>
    <scope>IDENTIFICATION</scope>
</reference>
<organism evidence="13 14">
    <name type="scientific">Angiostrongylus cantonensis</name>
    <name type="common">Rat lungworm</name>
    <dbReference type="NCBI Taxonomy" id="6313"/>
    <lineage>
        <taxon>Eukaryota</taxon>
        <taxon>Metazoa</taxon>
        <taxon>Ecdysozoa</taxon>
        <taxon>Nematoda</taxon>
        <taxon>Chromadorea</taxon>
        <taxon>Rhabditida</taxon>
        <taxon>Rhabditina</taxon>
        <taxon>Rhabditomorpha</taxon>
        <taxon>Strongyloidea</taxon>
        <taxon>Metastrongylidae</taxon>
        <taxon>Angiostrongylus</taxon>
    </lineage>
</organism>
<dbReference type="GO" id="GO:0016787">
    <property type="term" value="F:hydrolase activity"/>
    <property type="evidence" value="ECO:0007669"/>
    <property type="project" value="UniProtKB-KW"/>
</dbReference>
<dbReference type="PROSITE" id="PS51959">
    <property type="entry name" value="ENDOU"/>
    <property type="match status" value="1"/>
</dbReference>
<proteinExistence type="inferred from homology"/>
<evidence type="ECO:0000256" key="11">
    <source>
        <dbReference type="RuleBase" id="RU367085"/>
    </source>
</evidence>
<dbReference type="InterPro" id="IPR018998">
    <property type="entry name" value="EndoU_C"/>
</dbReference>
<evidence type="ECO:0000256" key="2">
    <source>
        <dbReference type="ARBA" id="ARBA00010168"/>
    </source>
</evidence>
<evidence type="ECO:0000256" key="4">
    <source>
        <dbReference type="ARBA" id="ARBA00022722"/>
    </source>
</evidence>
<evidence type="ECO:0000256" key="9">
    <source>
        <dbReference type="ARBA" id="ARBA00023211"/>
    </source>
</evidence>
<comment type="similarity">
    <text evidence="2 11">Belongs to the ENDOU family.</text>
</comment>
<keyword evidence="5 11" id="KW-0479">Metal-binding</keyword>
<dbReference type="GO" id="GO:0003723">
    <property type="term" value="F:RNA binding"/>
    <property type="evidence" value="ECO:0007669"/>
    <property type="project" value="UniProtKB-UniRule"/>
</dbReference>
<protein>
    <submittedName>
        <fullName evidence="14">Endoribonuclease</fullName>
    </submittedName>
</protein>
<evidence type="ECO:0000313" key="14">
    <source>
        <dbReference type="WBParaSite" id="ACAC_0000712101-mRNA-1"/>
    </source>
</evidence>
<evidence type="ECO:0000256" key="3">
    <source>
        <dbReference type="ARBA" id="ARBA00011245"/>
    </source>
</evidence>
<sequence>MSRKLREADENKARLGEVSVNFQGHTNTRDLQDNAAKNLFDRVDASLLRKSSYTQFIALTDNFNRETGEKREISNFLNNVLQSKPWKMLYDFLKQKGHPFANTPNIFRYWVEQLWFMHYSRARGRPDTSGFEHVFMGEEKNNEISGLHNWIRFYILENNATENFDYKGFIIRRGNVMASVKFTWKGDLKRSGSLLIGTSPEFDMALYTLCFLSRRGRQQCQVEIDGCPLYITSYELRQNNKVFIGSIFPTAGPLTEQCRRNG</sequence>
<dbReference type="SUPFAM" id="SSF142877">
    <property type="entry name" value="EndoU-like"/>
    <property type="match status" value="1"/>
</dbReference>
<feature type="domain" description="EndoU" evidence="12">
    <location>
        <begin position="1"/>
        <end position="253"/>
    </location>
</feature>
<comment type="subunit">
    <text evidence="3 11">Monomer.</text>
</comment>
<dbReference type="GO" id="GO:0016829">
    <property type="term" value="F:lyase activity"/>
    <property type="evidence" value="ECO:0007669"/>
    <property type="project" value="UniProtKB-KW"/>
</dbReference>
<dbReference type="GO" id="GO:0046872">
    <property type="term" value="F:metal ion binding"/>
    <property type="evidence" value="ECO:0007669"/>
    <property type="project" value="UniProtKB-UniRule"/>
</dbReference>
<evidence type="ECO:0000256" key="10">
    <source>
        <dbReference type="ARBA" id="ARBA00023239"/>
    </source>
</evidence>
<dbReference type="AlphaFoldDB" id="A0A0K0DA69"/>
<evidence type="ECO:0000256" key="7">
    <source>
        <dbReference type="ARBA" id="ARBA00022801"/>
    </source>
</evidence>
<name>A0A0K0DA69_ANGCA</name>
<accession>A0A0K0DA69</accession>
<keyword evidence="8 11" id="KW-0694">RNA-binding</keyword>
<comment type="cofactor">
    <cofactor evidence="1 11">
        <name>Mn(2+)</name>
        <dbReference type="ChEBI" id="CHEBI:29035"/>
    </cofactor>
</comment>
<keyword evidence="10" id="KW-0456">Lyase</keyword>
<keyword evidence="7 11" id="KW-0378">Hydrolase</keyword>
<dbReference type="WBParaSite" id="ACAC_0000712101-mRNA-1">
    <property type="protein sequence ID" value="ACAC_0000712101-mRNA-1"/>
    <property type="gene ID" value="ACAC_0000712101"/>
</dbReference>
<keyword evidence="13" id="KW-1185">Reference proteome</keyword>
<keyword evidence="6 11" id="KW-0255">Endonuclease</keyword>
<dbReference type="PANTHER" id="PTHR12439">
    <property type="entry name" value="PLACENTAL PROTEIN 11-RELATED"/>
    <property type="match status" value="1"/>
</dbReference>
<keyword evidence="9 11" id="KW-0464">Manganese</keyword>
<dbReference type="Pfam" id="PF09412">
    <property type="entry name" value="XendoU"/>
    <property type="match status" value="1"/>
</dbReference>
<evidence type="ECO:0000256" key="5">
    <source>
        <dbReference type="ARBA" id="ARBA00022723"/>
    </source>
</evidence>
<evidence type="ECO:0000256" key="6">
    <source>
        <dbReference type="ARBA" id="ARBA00022759"/>
    </source>
</evidence>
<evidence type="ECO:0000256" key="1">
    <source>
        <dbReference type="ARBA" id="ARBA00001936"/>
    </source>
</evidence>
<dbReference type="CDD" id="cd21159">
    <property type="entry name" value="XendoU"/>
    <property type="match status" value="1"/>
</dbReference>
<reference evidence="13" key="1">
    <citation type="submission" date="2012-09" db="EMBL/GenBank/DDBJ databases">
        <authorList>
            <person name="Martin A.A."/>
        </authorList>
    </citation>
    <scope>NUCLEOTIDE SEQUENCE</scope>
</reference>
<keyword evidence="4 11" id="KW-0540">Nuclease</keyword>
<dbReference type="GO" id="GO:0004521">
    <property type="term" value="F:RNA endonuclease activity"/>
    <property type="evidence" value="ECO:0007669"/>
    <property type="project" value="UniProtKB-UniRule"/>
</dbReference>
<dbReference type="InterPro" id="IPR039787">
    <property type="entry name" value="ENDOU"/>
</dbReference>
<evidence type="ECO:0000313" key="13">
    <source>
        <dbReference type="Proteomes" id="UP000035642"/>
    </source>
</evidence>
<evidence type="ECO:0000259" key="12">
    <source>
        <dbReference type="PROSITE" id="PS51959"/>
    </source>
</evidence>
<dbReference type="InterPro" id="IPR037227">
    <property type="entry name" value="EndoU-like"/>
</dbReference>
<dbReference type="PANTHER" id="PTHR12439:SF11">
    <property type="entry name" value="URIDYLATE-SPECIFIC ENDORIBONUCLEASE"/>
    <property type="match status" value="1"/>
</dbReference>
<dbReference type="Proteomes" id="UP000035642">
    <property type="component" value="Unassembled WGS sequence"/>
</dbReference>
<evidence type="ECO:0000256" key="8">
    <source>
        <dbReference type="ARBA" id="ARBA00022884"/>
    </source>
</evidence>